<reference evidence="1 2" key="1">
    <citation type="journal article" date="2015" name="MBio">
        <title>Genome sequence of the Drosophila melanogaster male-killing Spiroplasma strain MSRO endosymbiont.</title>
        <authorList>
            <person name="Paredes J.C."/>
            <person name="Herren J.K."/>
            <person name="Schupfer F."/>
            <person name="Marin R."/>
            <person name="Claverol S."/>
            <person name="Kuo C.H."/>
            <person name="Lemaitre B."/>
            <person name="Beven L."/>
        </authorList>
    </citation>
    <scope>NUCLEOTIDE SEQUENCE [LARGE SCALE GENOMIC DNA]</scope>
    <source>
        <strain evidence="1 2">MSRO</strain>
    </source>
</reference>
<evidence type="ECO:0000313" key="1">
    <source>
        <dbReference type="EMBL" id="PQM30177.1"/>
    </source>
</evidence>
<comment type="caution">
    <text evidence="1">The sequence shown here is derived from an EMBL/GenBank/DDBJ whole genome shotgun (WGS) entry which is preliminary data.</text>
</comment>
<sequence length="56" mass="6819">MLKILRIYINHQLKICFTKLIKLSKQLRKQKRVNSYKPSNLKNKYRNQLRGVLYGK</sequence>
<keyword evidence="2" id="KW-1185">Reference proteome</keyword>
<name>A0A2P6F9N8_9MOLU</name>
<dbReference type="AlphaFoldDB" id="A0A2P6F9N8"/>
<gene>
    <name evidence="1" type="ORF">SMSRO_SF026490</name>
</gene>
<organism evidence="1 2">
    <name type="scientific">Spiroplasma poulsonii</name>
    <dbReference type="NCBI Taxonomy" id="2138"/>
    <lineage>
        <taxon>Bacteria</taxon>
        <taxon>Bacillati</taxon>
        <taxon>Mycoplasmatota</taxon>
        <taxon>Mollicutes</taxon>
        <taxon>Entomoplasmatales</taxon>
        <taxon>Spiroplasmataceae</taxon>
        <taxon>Spiroplasma</taxon>
    </lineage>
</organism>
<dbReference type="EMBL" id="JTLV02000004">
    <property type="protein sequence ID" value="PQM30177.1"/>
    <property type="molecule type" value="Genomic_DNA"/>
</dbReference>
<dbReference type="RefSeq" id="WP_157944281.1">
    <property type="nucleotide sequence ID" value="NZ_JTLV02000004.1"/>
</dbReference>
<evidence type="ECO:0000313" key="2">
    <source>
        <dbReference type="Proteomes" id="UP000031565"/>
    </source>
</evidence>
<proteinExistence type="predicted"/>
<dbReference type="Proteomes" id="UP000031565">
    <property type="component" value="Unassembled WGS sequence"/>
</dbReference>
<accession>A0A2P6F9N8</accession>
<protein>
    <submittedName>
        <fullName evidence="1">Uncharacterized protein</fullName>
    </submittedName>
</protein>